<evidence type="ECO:0000313" key="3">
    <source>
        <dbReference type="EnsemblMetazoa" id="G29258.10:cds"/>
    </source>
</evidence>
<dbReference type="Proteomes" id="UP000005408">
    <property type="component" value="Unassembled WGS sequence"/>
</dbReference>
<feature type="region of interest" description="Disordered" evidence="1">
    <location>
        <begin position="204"/>
        <end position="223"/>
    </location>
</feature>
<proteinExistence type="predicted"/>
<evidence type="ECO:0000256" key="2">
    <source>
        <dbReference type="SAM" id="SignalP"/>
    </source>
</evidence>
<dbReference type="EnsemblMetazoa" id="G29258.10">
    <property type="protein sequence ID" value="G29258.10:cds"/>
    <property type="gene ID" value="G29258"/>
</dbReference>
<dbReference type="OrthoDB" id="6136993at2759"/>
<organism evidence="3 4">
    <name type="scientific">Magallana gigas</name>
    <name type="common">Pacific oyster</name>
    <name type="synonym">Crassostrea gigas</name>
    <dbReference type="NCBI Taxonomy" id="29159"/>
    <lineage>
        <taxon>Eukaryota</taxon>
        <taxon>Metazoa</taxon>
        <taxon>Spiralia</taxon>
        <taxon>Lophotrochozoa</taxon>
        <taxon>Mollusca</taxon>
        <taxon>Bivalvia</taxon>
        <taxon>Autobranchia</taxon>
        <taxon>Pteriomorphia</taxon>
        <taxon>Ostreida</taxon>
        <taxon>Ostreoidea</taxon>
        <taxon>Ostreidae</taxon>
        <taxon>Magallana</taxon>
    </lineage>
</organism>
<protein>
    <submittedName>
        <fullName evidence="3">Uncharacterized protein</fullName>
    </submittedName>
</protein>
<feature type="region of interest" description="Disordered" evidence="1">
    <location>
        <begin position="109"/>
        <end position="141"/>
    </location>
</feature>
<accession>A0A8W8LQD5</accession>
<evidence type="ECO:0000313" key="4">
    <source>
        <dbReference type="Proteomes" id="UP000005408"/>
    </source>
</evidence>
<sequence>MERCGSVFLILTVMCVSSWSLQTSEIRSLQKRSLEVADQLRLENELKRVKRLQEDEELSRVKRFKDHELSRQKRTNENGENDALKPVKRLKRAVLEKKLEKEIALHRMKRGEVSHASKHASNKLSNSENTKQKHKSVKQDFKKKRMEMAMKRHGNLGKHRVMKKGDPRFHHIPRNGHLRHRMMNRGRFHGNDRKHHMRNILKRHHVQHHRSDVKKPKRHIKRS</sequence>
<keyword evidence="4" id="KW-1185">Reference proteome</keyword>
<feature type="compositionally biased region" description="Basic residues" evidence="1">
    <location>
        <begin position="132"/>
        <end position="141"/>
    </location>
</feature>
<feature type="chain" id="PRO_5036463881" evidence="2">
    <location>
        <begin position="21"/>
        <end position="223"/>
    </location>
</feature>
<feature type="signal peptide" evidence="2">
    <location>
        <begin position="1"/>
        <end position="20"/>
    </location>
</feature>
<dbReference type="AlphaFoldDB" id="A0A8W8LQD5"/>
<name>A0A8W8LQD5_MAGGI</name>
<reference evidence="3" key="1">
    <citation type="submission" date="2022-08" db="UniProtKB">
        <authorList>
            <consortium name="EnsemblMetazoa"/>
        </authorList>
    </citation>
    <scope>IDENTIFICATION</scope>
    <source>
        <strain evidence="3">05x7-T-G4-1.051#20</strain>
    </source>
</reference>
<keyword evidence="2" id="KW-0732">Signal</keyword>
<dbReference type="OMA" id="HHIPRNG"/>
<evidence type="ECO:0000256" key="1">
    <source>
        <dbReference type="SAM" id="MobiDB-lite"/>
    </source>
</evidence>